<dbReference type="Pfam" id="PF13191">
    <property type="entry name" value="AAA_16"/>
    <property type="match status" value="1"/>
</dbReference>
<dbReference type="PANTHER" id="PTHR16305:SF35">
    <property type="entry name" value="TRANSCRIPTIONAL ACTIVATOR DOMAIN"/>
    <property type="match status" value="1"/>
</dbReference>
<evidence type="ECO:0000313" key="4">
    <source>
        <dbReference type="EMBL" id="GAA1655481.1"/>
    </source>
</evidence>
<dbReference type="RefSeq" id="WP_344306070.1">
    <property type="nucleotide sequence ID" value="NZ_BAAANY010000001.1"/>
</dbReference>
<evidence type="ECO:0000256" key="2">
    <source>
        <dbReference type="ARBA" id="ARBA00022840"/>
    </source>
</evidence>
<dbReference type="InterPro" id="IPR011990">
    <property type="entry name" value="TPR-like_helical_dom_sf"/>
</dbReference>
<keyword evidence="1" id="KW-0547">Nucleotide-binding</keyword>
<keyword evidence="5" id="KW-1185">Reference proteome</keyword>
<protein>
    <recommendedName>
        <fullName evidence="3">Orc1-like AAA ATPase domain-containing protein</fullName>
    </recommendedName>
</protein>
<dbReference type="Gene3D" id="3.40.50.300">
    <property type="entry name" value="P-loop containing nucleotide triphosphate hydrolases"/>
    <property type="match status" value="1"/>
</dbReference>
<dbReference type="Gene3D" id="1.25.40.10">
    <property type="entry name" value="Tetratricopeptide repeat domain"/>
    <property type="match status" value="1"/>
</dbReference>
<feature type="domain" description="Orc1-like AAA ATPase" evidence="3">
    <location>
        <begin position="5"/>
        <end position="133"/>
    </location>
</feature>
<dbReference type="SUPFAM" id="SSF52540">
    <property type="entry name" value="P-loop containing nucleoside triphosphate hydrolases"/>
    <property type="match status" value="1"/>
</dbReference>
<name>A0ABN2FQ44_9ACTN</name>
<dbReference type="InterPro" id="IPR041664">
    <property type="entry name" value="AAA_16"/>
</dbReference>
<dbReference type="EMBL" id="BAAANY010000001">
    <property type="protein sequence ID" value="GAA1655481.1"/>
    <property type="molecule type" value="Genomic_DNA"/>
</dbReference>
<evidence type="ECO:0000256" key="1">
    <source>
        <dbReference type="ARBA" id="ARBA00022741"/>
    </source>
</evidence>
<evidence type="ECO:0000259" key="3">
    <source>
        <dbReference type="Pfam" id="PF13191"/>
    </source>
</evidence>
<proteinExistence type="predicted"/>
<accession>A0ABN2FQ44</accession>
<keyword evidence="2" id="KW-0067">ATP-binding</keyword>
<sequence length="620" mass="66354">MGQLPFVGRAKEIAAVRASLDHGGAVVAGPAGVGKTRLVSEIVDRLDLAQFTVHRAYGTHAAAGIPLGAFAALLPERALRAEGGAAVRLLVDELTAALVATDRRIVVAVDDAQLLDSASATVVDELVRRGEVAVLLTVRTDGEAAFDDTLTRLDLRPLPPDQTTELLERTLDGPVEQATADRIWHASDGNPLLVRELAAAGRAGGALQRRAGRWRWDGGLALSARLNDLVRSQMGGLSEAERGVLEMLSIGEPLSVPALAAGDLPRTLERRGLVRVAQDGQREQVWLAHPLYGETVRAELGTLRANRLRRELAEQVRAAGANRRGDVLRMAVWSLDSGEPAPAEVFAEAARQAYGASDLALAQRLARRALADRPGVEAVVTLAAAMLFDLQADHAERLLADLWPGLGPADRLALTLTRGFNLQVGLARPADALLLVTEAEPYATDPALVFQLGSLWFGAAYMTGDYPTAISTAEPLLAGAAEPGPAYALTSNAYADCLTGVGKPERALKVLTELERRAPQVSAEMPVGPSRQLIRIRAQLRLGQPATARRTAQAALDRWLDWDFGTIAFGAMAAAALRLTGAVAEMRTRFCGQHWRFCASRTHGRRTWRASPKPPMPPRC</sequence>
<gene>
    <name evidence="4" type="ORF">GCM10009765_00800</name>
</gene>
<dbReference type="Proteomes" id="UP001500618">
    <property type="component" value="Unassembled WGS sequence"/>
</dbReference>
<dbReference type="PANTHER" id="PTHR16305">
    <property type="entry name" value="TESTICULAR SOLUBLE ADENYLYL CYCLASE"/>
    <property type="match status" value="1"/>
</dbReference>
<dbReference type="InterPro" id="IPR027417">
    <property type="entry name" value="P-loop_NTPase"/>
</dbReference>
<evidence type="ECO:0000313" key="5">
    <source>
        <dbReference type="Proteomes" id="UP001500618"/>
    </source>
</evidence>
<comment type="caution">
    <text evidence="4">The sequence shown here is derived from an EMBL/GenBank/DDBJ whole genome shotgun (WGS) entry which is preliminary data.</text>
</comment>
<organism evidence="4 5">
    <name type="scientific">Fodinicola feengrottensis</name>
    <dbReference type="NCBI Taxonomy" id="435914"/>
    <lineage>
        <taxon>Bacteria</taxon>
        <taxon>Bacillati</taxon>
        <taxon>Actinomycetota</taxon>
        <taxon>Actinomycetes</taxon>
        <taxon>Mycobacteriales</taxon>
        <taxon>Fodinicola</taxon>
    </lineage>
</organism>
<reference evidence="4 5" key="1">
    <citation type="journal article" date="2019" name="Int. J. Syst. Evol. Microbiol.">
        <title>The Global Catalogue of Microorganisms (GCM) 10K type strain sequencing project: providing services to taxonomists for standard genome sequencing and annotation.</title>
        <authorList>
            <consortium name="The Broad Institute Genomics Platform"/>
            <consortium name="The Broad Institute Genome Sequencing Center for Infectious Disease"/>
            <person name="Wu L."/>
            <person name="Ma J."/>
        </authorList>
    </citation>
    <scope>NUCLEOTIDE SEQUENCE [LARGE SCALE GENOMIC DNA]</scope>
    <source>
        <strain evidence="4 5">JCM 14718</strain>
    </source>
</reference>